<organism evidence="3">
    <name type="scientific">Leptosphaeria maculans (strain JN3 / isolate v23.1.3 / race Av1-4-5-6-7-8)</name>
    <name type="common">Blackleg fungus</name>
    <name type="synonym">Phoma lingam</name>
    <dbReference type="NCBI Taxonomy" id="985895"/>
    <lineage>
        <taxon>Eukaryota</taxon>
        <taxon>Fungi</taxon>
        <taxon>Dikarya</taxon>
        <taxon>Ascomycota</taxon>
        <taxon>Pezizomycotina</taxon>
        <taxon>Dothideomycetes</taxon>
        <taxon>Pleosporomycetidae</taxon>
        <taxon>Pleosporales</taxon>
        <taxon>Pleosporineae</taxon>
        <taxon>Leptosphaeriaceae</taxon>
        <taxon>Plenodomus</taxon>
        <taxon>Plenodomus lingam/Leptosphaeria maculans species complex</taxon>
    </lineage>
</organism>
<evidence type="ECO:0000313" key="2">
    <source>
        <dbReference type="EMBL" id="CBX95491.1"/>
    </source>
</evidence>
<protein>
    <submittedName>
        <fullName evidence="2">Predicted protein</fullName>
    </submittedName>
</protein>
<gene>
    <name evidence="2" type="ORF">LEMA_uP026430.1</name>
</gene>
<evidence type="ECO:0000313" key="3">
    <source>
        <dbReference type="Proteomes" id="UP000002668"/>
    </source>
</evidence>
<dbReference type="HOGENOM" id="CLU_3384924_0_0_1"/>
<dbReference type="VEuPathDB" id="FungiDB:LEMA_uP026430.1"/>
<sequence>MPDHKEPLPSRRHMYASKRPPDTMLKLEFSIDS</sequence>
<feature type="region of interest" description="Disordered" evidence="1">
    <location>
        <begin position="1"/>
        <end position="21"/>
    </location>
</feature>
<keyword evidence="3" id="KW-1185">Reference proteome</keyword>
<dbReference type="Proteomes" id="UP000002668">
    <property type="component" value="Genome"/>
</dbReference>
<reference evidence="3" key="1">
    <citation type="journal article" date="2011" name="Nat. Commun.">
        <title>Effector diversification within compartments of the Leptosphaeria maculans genome affected by Repeat-Induced Point mutations.</title>
        <authorList>
            <person name="Rouxel T."/>
            <person name="Grandaubert J."/>
            <person name="Hane J.K."/>
            <person name="Hoede C."/>
            <person name="van de Wouw A.P."/>
            <person name="Couloux A."/>
            <person name="Dominguez V."/>
            <person name="Anthouard V."/>
            <person name="Bally P."/>
            <person name="Bourras S."/>
            <person name="Cozijnsen A.J."/>
            <person name="Ciuffetti L.M."/>
            <person name="Degrave A."/>
            <person name="Dilmaghani A."/>
            <person name="Duret L."/>
            <person name="Fudal I."/>
            <person name="Goodwin S.B."/>
            <person name="Gout L."/>
            <person name="Glaser N."/>
            <person name="Linglin J."/>
            <person name="Kema G.H.J."/>
            <person name="Lapalu N."/>
            <person name="Lawrence C.B."/>
            <person name="May K."/>
            <person name="Meyer M."/>
            <person name="Ollivier B."/>
            <person name="Poulain J."/>
            <person name="Schoch C.L."/>
            <person name="Simon A."/>
            <person name="Spatafora J.W."/>
            <person name="Stachowiak A."/>
            <person name="Turgeon B.G."/>
            <person name="Tyler B.M."/>
            <person name="Vincent D."/>
            <person name="Weissenbach J."/>
            <person name="Amselem J."/>
            <person name="Quesneville H."/>
            <person name="Oliver R.P."/>
            <person name="Wincker P."/>
            <person name="Balesdent M.-H."/>
            <person name="Howlett B.J."/>
        </authorList>
    </citation>
    <scope>NUCLEOTIDE SEQUENCE [LARGE SCALE GENOMIC DNA]</scope>
    <source>
        <strain evidence="3">JN3 / isolate v23.1.3 / race Av1-4-5-6-7-8</strain>
    </source>
</reference>
<proteinExistence type="predicted"/>
<name>E4ZV65_LEPMJ</name>
<dbReference type="AlphaFoldDB" id="E4ZV65"/>
<dbReference type="EMBL" id="FP929127">
    <property type="protein sequence ID" value="CBX95491.1"/>
    <property type="molecule type" value="Genomic_DNA"/>
</dbReference>
<evidence type="ECO:0000256" key="1">
    <source>
        <dbReference type="SAM" id="MobiDB-lite"/>
    </source>
</evidence>
<dbReference type="InParanoid" id="E4ZV65"/>
<accession>E4ZV65</accession>